<gene>
    <name evidence="2" type="ORF">NW755_012186</name>
</gene>
<name>A0A9W8QVL1_9HYPO</name>
<evidence type="ECO:0000256" key="1">
    <source>
        <dbReference type="SAM" id="MobiDB-lite"/>
    </source>
</evidence>
<feature type="region of interest" description="Disordered" evidence="1">
    <location>
        <begin position="1"/>
        <end position="83"/>
    </location>
</feature>
<sequence length="150" mass="16548">MSEAETSTHTTKTRESTPGQSAATLRLVGDGNSAGQSNQTRETGPPTDQDLQPYGPQPPEFDPTVNEHPLHPNPRPQPEWWPTNWRGIPAYRQVNRDLDLSVRSQGFPYNVGAVFMLLGCTTIATGGQLWRYTAQQIVPGWGEYPVGGEF</sequence>
<organism evidence="2 3">
    <name type="scientific">Fusarium falciforme</name>
    <dbReference type="NCBI Taxonomy" id="195108"/>
    <lineage>
        <taxon>Eukaryota</taxon>
        <taxon>Fungi</taxon>
        <taxon>Dikarya</taxon>
        <taxon>Ascomycota</taxon>
        <taxon>Pezizomycotina</taxon>
        <taxon>Sordariomycetes</taxon>
        <taxon>Hypocreomycetidae</taxon>
        <taxon>Hypocreales</taxon>
        <taxon>Nectriaceae</taxon>
        <taxon>Fusarium</taxon>
        <taxon>Fusarium solani species complex</taxon>
    </lineage>
</organism>
<keyword evidence="3" id="KW-1185">Reference proteome</keyword>
<dbReference type="EMBL" id="JAOQAV010000054">
    <property type="protein sequence ID" value="KAJ4179790.1"/>
    <property type="molecule type" value="Genomic_DNA"/>
</dbReference>
<reference evidence="2" key="1">
    <citation type="submission" date="2022-09" db="EMBL/GenBank/DDBJ databases">
        <title>Fusarium specimens isolated from Avocado Roots.</title>
        <authorList>
            <person name="Stajich J."/>
            <person name="Roper C."/>
            <person name="Heimlech-Rivalta G."/>
        </authorList>
    </citation>
    <scope>NUCLEOTIDE SEQUENCE</scope>
    <source>
        <strain evidence="2">A02</strain>
    </source>
</reference>
<dbReference type="AlphaFoldDB" id="A0A9W8QVL1"/>
<accession>A0A9W8QVL1</accession>
<feature type="compositionally biased region" description="Polar residues" evidence="1">
    <location>
        <begin position="33"/>
        <end position="42"/>
    </location>
</feature>
<comment type="caution">
    <text evidence="2">The sequence shown here is derived from an EMBL/GenBank/DDBJ whole genome shotgun (WGS) entry which is preliminary data.</text>
</comment>
<evidence type="ECO:0000313" key="3">
    <source>
        <dbReference type="Proteomes" id="UP001152087"/>
    </source>
</evidence>
<protein>
    <submittedName>
        <fullName evidence="2">Uncharacterized protein</fullName>
    </submittedName>
</protein>
<feature type="compositionally biased region" description="Low complexity" evidence="1">
    <location>
        <begin position="1"/>
        <end position="10"/>
    </location>
</feature>
<proteinExistence type="predicted"/>
<dbReference type="OrthoDB" id="5201563at2759"/>
<evidence type="ECO:0000313" key="2">
    <source>
        <dbReference type="EMBL" id="KAJ4179790.1"/>
    </source>
</evidence>
<dbReference type="Proteomes" id="UP001152087">
    <property type="component" value="Unassembled WGS sequence"/>
</dbReference>